<evidence type="ECO:0000313" key="2">
    <source>
        <dbReference type="WBParaSite" id="PS1159_v2.g17705.t1"/>
    </source>
</evidence>
<organism evidence="1 2">
    <name type="scientific">Panagrolaimus sp. PS1159</name>
    <dbReference type="NCBI Taxonomy" id="55785"/>
    <lineage>
        <taxon>Eukaryota</taxon>
        <taxon>Metazoa</taxon>
        <taxon>Ecdysozoa</taxon>
        <taxon>Nematoda</taxon>
        <taxon>Chromadorea</taxon>
        <taxon>Rhabditida</taxon>
        <taxon>Tylenchina</taxon>
        <taxon>Panagrolaimomorpha</taxon>
        <taxon>Panagrolaimoidea</taxon>
        <taxon>Panagrolaimidae</taxon>
        <taxon>Panagrolaimus</taxon>
    </lineage>
</organism>
<protein>
    <submittedName>
        <fullName evidence="2">Uncharacterized protein</fullName>
    </submittedName>
</protein>
<dbReference type="WBParaSite" id="PS1159_v2.g17705.t1">
    <property type="protein sequence ID" value="PS1159_v2.g17705.t1"/>
    <property type="gene ID" value="PS1159_v2.g17705"/>
</dbReference>
<proteinExistence type="predicted"/>
<sequence length="242" mass="27033">MLKVDTKCLDDDTPFELPEYSPIFLTFTIDQNEIFSVTFNISKTVKTLSSYSIPKLQAPFNIEKNAIGIDLGTSRCCVAVIRKNGITTVPLDNTGERFLPSYVSYDEENVKYGQIVVERLRNYSKSTIFDSKRIIGRKPIAAAFAYFNDRSISNNSNVLLFDLGGGTVDVCIFKIQNNQIEIISNTGDSKFVLHVGGGSRMPMIKQLLRNMFPEAEHCIEEHPDEVVAIGAAYYAYSLPSDS</sequence>
<dbReference type="Proteomes" id="UP000887580">
    <property type="component" value="Unplaced"/>
</dbReference>
<accession>A0AC35FI13</accession>
<reference evidence="2" key="1">
    <citation type="submission" date="2022-11" db="UniProtKB">
        <authorList>
            <consortium name="WormBaseParasite"/>
        </authorList>
    </citation>
    <scope>IDENTIFICATION</scope>
</reference>
<evidence type="ECO:0000313" key="1">
    <source>
        <dbReference type="Proteomes" id="UP000887580"/>
    </source>
</evidence>
<name>A0AC35FI13_9BILA</name>